<proteinExistence type="predicted"/>
<dbReference type="Proteomes" id="UP001054821">
    <property type="component" value="Chromosome 8"/>
</dbReference>
<reference evidence="2 3" key="1">
    <citation type="journal article" date="2022" name="G3 (Bethesda)">
        <title>Whole-genome sequence and methylome profiling of the almond [Prunus dulcis (Mill.) D.A. Webb] cultivar 'Nonpareil'.</title>
        <authorList>
            <person name="D'Amico-Willman K.M."/>
            <person name="Ouma W.Z."/>
            <person name="Meulia T."/>
            <person name="Sideli G.M."/>
            <person name="Gradziel T.M."/>
            <person name="Fresnedo-Ramirez J."/>
        </authorList>
    </citation>
    <scope>NUCLEOTIDE SEQUENCE [LARGE SCALE GENOMIC DNA]</scope>
    <source>
        <strain evidence="2">Clone GOH B32 T37-40</strain>
    </source>
</reference>
<dbReference type="AlphaFoldDB" id="A0AAD4YMR0"/>
<keyword evidence="1" id="KW-0472">Membrane</keyword>
<comment type="caution">
    <text evidence="2">The sequence shown here is derived from an EMBL/GenBank/DDBJ whole genome shotgun (WGS) entry which is preliminary data.</text>
</comment>
<keyword evidence="1" id="KW-1133">Transmembrane helix</keyword>
<evidence type="ECO:0000313" key="3">
    <source>
        <dbReference type="Proteomes" id="UP001054821"/>
    </source>
</evidence>
<keyword evidence="1" id="KW-0812">Transmembrane</keyword>
<evidence type="ECO:0000313" key="2">
    <source>
        <dbReference type="EMBL" id="KAI5314770.1"/>
    </source>
</evidence>
<protein>
    <submittedName>
        <fullName evidence="2">Uncharacterized protein</fullName>
    </submittedName>
</protein>
<organism evidence="2 3">
    <name type="scientific">Prunus dulcis</name>
    <name type="common">Almond</name>
    <name type="synonym">Amygdalus dulcis</name>
    <dbReference type="NCBI Taxonomy" id="3755"/>
    <lineage>
        <taxon>Eukaryota</taxon>
        <taxon>Viridiplantae</taxon>
        <taxon>Streptophyta</taxon>
        <taxon>Embryophyta</taxon>
        <taxon>Tracheophyta</taxon>
        <taxon>Spermatophyta</taxon>
        <taxon>Magnoliopsida</taxon>
        <taxon>eudicotyledons</taxon>
        <taxon>Gunneridae</taxon>
        <taxon>Pentapetalae</taxon>
        <taxon>rosids</taxon>
        <taxon>fabids</taxon>
        <taxon>Rosales</taxon>
        <taxon>Rosaceae</taxon>
        <taxon>Amygdaloideae</taxon>
        <taxon>Amygdaleae</taxon>
        <taxon>Prunus</taxon>
    </lineage>
</organism>
<name>A0AAD4YMR0_PRUDU</name>
<gene>
    <name evidence="2" type="ORF">L3X38_043946</name>
</gene>
<evidence type="ECO:0000256" key="1">
    <source>
        <dbReference type="SAM" id="Phobius"/>
    </source>
</evidence>
<accession>A0AAD4YMR0</accession>
<dbReference type="EMBL" id="JAJFAZ020000008">
    <property type="protein sequence ID" value="KAI5314770.1"/>
    <property type="molecule type" value="Genomic_DNA"/>
</dbReference>
<sequence length="77" mass="8754">MRTQRSTAQTAGFLTTSQVSVDFHFQSPVKVSNFLLQSKAVETTRFTRCLVLFNATASEVVIWLELLFALSFWGETY</sequence>
<keyword evidence="3" id="KW-1185">Reference proteome</keyword>
<feature type="transmembrane region" description="Helical" evidence="1">
    <location>
        <begin position="49"/>
        <end position="73"/>
    </location>
</feature>